<reference evidence="1 2" key="1">
    <citation type="submission" date="2023-11" db="EMBL/GenBank/DDBJ databases">
        <authorList>
            <person name="Cook R."/>
            <person name="Crisci M."/>
            <person name="Pye H."/>
            <person name="Adriaenssens E."/>
            <person name="Santini J."/>
        </authorList>
    </citation>
    <scope>NUCLEOTIDE SEQUENCE [LARGE SCALE GENOMIC DNA]</scope>
    <source>
        <strain evidence="1">Lak_Megaphage_RVC_AP1_GC26</strain>
    </source>
</reference>
<sequence>MYLRKSYLYNSIIKDVSYSLKQILDETLGSLYLNDKEKSIVDKIFNDIDTEKYKNNKLSYKDYQQIANSSDNLYNLQYDNILPWLEHLEIIIIENDSYNSTNAAALLDYDNYTTFSNEKIIYATIVIINPKRERFTKNKITHELNHYYSEFNRYKTTSIFNVYGDLELNIKLSNSQIDFTNYEYIQDNLTNFGFIRQVFLDCLYWLNESEIKAHIEDIYSEIHDNVQNNLNCKNISDITELSQTLKTYYNIDKILHFYKDNLDDMQNKMLQKALLNKVKTIYNRNRMSLNQIYSKLFNKIKKIYKHVNRLYAYNKNEYVNNYGK</sequence>
<organism evidence="1 2">
    <name type="scientific">phage Lak_Megaphage_RVC_AP1_GC26</name>
    <dbReference type="NCBI Taxonomy" id="3109224"/>
    <lineage>
        <taxon>Viruses</taxon>
        <taxon>Duplodnaviria</taxon>
        <taxon>Heunggongvirae</taxon>
        <taxon>Uroviricota</taxon>
        <taxon>Caudoviricetes</taxon>
        <taxon>Caudoviricetes code 15 clade</taxon>
    </lineage>
</organism>
<evidence type="ECO:0000313" key="2">
    <source>
        <dbReference type="Proteomes" id="UP001346559"/>
    </source>
</evidence>
<evidence type="ECO:0008006" key="3">
    <source>
        <dbReference type="Google" id="ProtNLM"/>
    </source>
</evidence>
<proteinExistence type="predicted"/>
<dbReference type="EMBL" id="OR769218">
    <property type="protein sequence ID" value="WQJ54430.1"/>
    <property type="molecule type" value="Genomic_DNA"/>
</dbReference>
<protein>
    <recommendedName>
        <fullName evidence="3">Peptidase</fullName>
    </recommendedName>
</protein>
<evidence type="ECO:0000313" key="1">
    <source>
        <dbReference type="EMBL" id="WQJ54430.1"/>
    </source>
</evidence>
<dbReference type="Proteomes" id="UP001346559">
    <property type="component" value="Segment"/>
</dbReference>
<keyword evidence="2" id="KW-1185">Reference proteome</keyword>
<name>A0ABZ0Z873_9CAUD</name>
<accession>A0ABZ0Z873</accession>